<dbReference type="GO" id="GO:0009036">
    <property type="term" value="F:type II site-specific deoxyribonuclease activity"/>
    <property type="evidence" value="ECO:0007669"/>
    <property type="project" value="InterPro"/>
</dbReference>
<name>A0A4R2N5G8_9PAST</name>
<dbReference type="OrthoDB" id="1082220at2"/>
<sequence length="256" mass="29865">MIINFNNLKPKLLGLSIPKPLSGTLSGHSAGEPFDKLVYQKVKEDFPENTFRQFEYLNDLFSKNPMVIGVEGRLALFNSPTIMFLLSRGKDAMDKWSIESPFEEKQNDTADILLVKDNFYQIIDIKTRNLGKKAQAPNIISAYKLAQVCAKMLDNQEFDNFTINYLEIDWRLDNDRLVCQDVHFMDLFKSDPSTLYINWAAAMQIQFHTCDMEQTFLETKEQWAKSYLKHFVEQAKRRASEMINKFVTPFEKYIIE</sequence>
<dbReference type="InterPro" id="IPR037057">
    <property type="entry name" value="DNA_rep_MutH/T2_RE_sf"/>
</dbReference>
<dbReference type="RefSeq" id="WP_132501913.1">
    <property type="nucleotide sequence ID" value="NZ_LVXA01000001.1"/>
</dbReference>
<dbReference type="InterPro" id="IPR011335">
    <property type="entry name" value="Restrct_endonuc-II-like"/>
</dbReference>
<dbReference type="AlphaFoldDB" id="A0A4R2N5G8"/>
<keyword evidence="1" id="KW-0540">Nuclease</keyword>
<gene>
    <name evidence="4" type="ORF">EV693_11436</name>
</gene>
<dbReference type="InterPro" id="IPR015307">
    <property type="entry name" value="Restrct_endonuc_II_HincII"/>
</dbReference>
<evidence type="ECO:0000256" key="2">
    <source>
        <dbReference type="ARBA" id="ARBA00022759"/>
    </source>
</evidence>
<protein>
    <submittedName>
        <fullName evidence="4">Type II restriction enzyme</fullName>
    </submittedName>
</protein>
<keyword evidence="3" id="KW-0378">Hydrolase</keyword>
<dbReference type="GO" id="GO:0009307">
    <property type="term" value="P:DNA restriction-modification system"/>
    <property type="evidence" value="ECO:0007669"/>
    <property type="project" value="InterPro"/>
</dbReference>
<dbReference type="SUPFAM" id="SSF52980">
    <property type="entry name" value="Restriction endonuclease-like"/>
    <property type="match status" value="1"/>
</dbReference>
<dbReference type="EMBL" id="SLXJ01000014">
    <property type="protein sequence ID" value="TCP16119.1"/>
    <property type="molecule type" value="Genomic_DNA"/>
</dbReference>
<evidence type="ECO:0000313" key="5">
    <source>
        <dbReference type="Proteomes" id="UP000295537"/>
    </source>
</evidence>
<evidence type="ECO:0000256" key="3">
    <source>
        <dbReference type="ARBA" id="ARBA00022801"/>
    </source>
</evidence>
<organism evidence="4 5">
    <name type="scientific">Nicoletella semolina</name>
    <dbReference type="NCBI Taxonomy" id="271160"/>
    <lineage>
        <taxon>Bacteria</taxon>
        <taxon>Pseudomonadati</taxon>
        <taxon>Pseudomonadota</taxon>
        <taxon>Gammaproteobacteria</taxon>
        <taxon>Pasteurellales</taxon>
        <taxon>Pasteurellaceae</taxon>
        <taxon>Nicoletella</taxon>
    </lineage>
</organism>
<proteinExistence type="predicted"/>
<accession>A0A4R2N5G8</accession>
<evidence type="ECO:0000256" key="1">
    <source>
        <dbReference type="ARBA" id="ARBA00022722"/>
    </source>
</evidence>
<keyword evidence="5" id="KW-1185">Reference proteome</keyword>
<evidence type="ECO:0000313" key="4">
    <source>
        <dbReference type="EMBL" id="TCP16119.1"/>
    </source>
</evidence>
<dbReference type="Gene3D" id="3.40.600.10">
    <property type="entry name" value="DNA mismatch repair MutH/Restriction endonuclease, type II"/>
    <property type="match status" value="1"/>
</dbReference>
<reference evidence="4 5" key="1">
    <citation type="submission" date="2019-03" db="EMBL/GenBank/DDBJ databases">
        <title>Genomic Encyclopedia of Type Strains, Phase IV (KMG-IV): sequencing the most valuable type-strain genomes for metagenomic binning, comparative biology and taxonomic classification.</title>
        <authorList>
            <person name="Goeker M."/>
        </authorList>
    </citation>
    <scope>NUCLEOTIDE SEQUENCE [LARGE SCALE GENOMIC DNA]</scope>
    <source>
        <strain evidence="4 5">DSM 16380</strain>
    </source>
</reference>
<comment type="caution">
    <text evidence="4">The sequence shown here is derived from an EMBL/GenBank/DDBJ whole genome shotgun (WGS) entry which is preliminary data.</text>
</comment>
<dbReference type="Proteomes" id="UP000295537">
    <property type="component" value="Unassembled WGS sequence"/>
</dbReference>
<keyword evidence="2" id="KW-0255">Endonuclease</keyword>
<dbReference type="CDD" id="cd22329">
    <property type="entry name" value="HincII-like"/>
    <property type="match status" value="1"/>
</dbReference>
<dbReference type="GO" id="GO:0003677">
    <property type="term" value="F:DNA binding"/>
    <property type="evidence" value="ECO:0007669"/>
    <property type="project" value="InterPro"/>
</dbReference>
<dbReference type="Pfam" id="PF09226">
    <property type="entry name" value="Endonuc-HincII"/>
    <property type="match status" value="1"/>
</dbReference>